<protein>
    <submittedName>
        <fullName evidence="1">Unannotated protein</fullName>
    </submittedName>
</protein>
<gene>
    <name evidence="1" type="ORF">UFOPK2855_00632</name>
</gene>
<organism evidence="1">
    <name type="scientific">freshwater metagenome</name>
    <dbReference type="NCBI Taxonomy" id="449393"/>
    <lineage>
        <taxon>unclassified sequences</taxon>
        <taxon>metagenomes</taxon>
        <taxon>ecological metagenomes</taxon>
    </lineage>
</organism>
<name>A0A6J6UNM9_9ZZZZ</name>
<dbReference type="EMBL" id="CAEZZK010000107">
    <property type="protein sequence ID" value="CAB4760333.1"/>
    <property type="molecule type" value="Genomic_DNA"/>
</dbReference>
<sequence length="198" mass="22249">MLNTNEGDTSQGLRRGDIVVFYIGVNEAKNAIVYRDPITRLSLQFSTFQSASNWVFKHTNVGYSLNNLLAIGKASIDENNLAETKLALDTAESFTTDRGATFIPIIQPHVFTKSDPLKYEQAIRAQMNQFPDEIDKVYPRLADLVLSFDNAADARNIFNNLKTSPYFDWCHVDKLGNQKIAEFMSKVIKTFIIEASGS</sequence>
<proteinExistence type="predicted"/>
<dbReference type="SUPFAM" id="SSF52266">
    <property type="entry name" value="SGNH hydrolase"/>
    <property type="match status" value="1"/>
</dbReference>
<accession>A0A6J6UNM9</accession>
<evidence type="ECO:0000313" key="1">
    <source>
        <dbReference type="EMBL" id="CAB4760333.1"/>
    </source>
</evidence>
<dbReference type="AlphaFoldDB" id="A0A6J6UNM9"/>
<reference evidence="1" key="1">
    <citation type="submission" date="2020-05" db="EMBL/GenBank/DDBJ databases">
        <authorList>
            <person name="Chiriac C."/>
            <person name="Salcher M."/>
            <person name="Ghai R."/>
            <person name="Kavagutti S V."/>
        </authorList>
    </citation>
    <scope>NUCLEOTIDE SEQUENCE</scope>
</reference>